<accession>A0A6J4KNP1</accession>
<evidence type="ECO:0000313" key="2">
    <source>
        <dbReference type="EMBL" id="CAA9310206.1"/>
    </source>
</evidence>
<reference evidence="2" key="1">
    <citation type="submission" date="2020-02" db="EMBL/GenBank/DDBJ databases">
        <authorList>
            <person name="Meier V. D."/>
        </authorList>
    </citation>
    <scope>NUCLEOTIDE SEQUENCE</scope>
    <source>
        <strain evidence="2">AVDCRST_MAG40</strain>
    </source>
</reference>
<feature type="region of interest" description="Disordered" evidence="1">
    <location>
        <begin position="16"/>
        <end position="39"/>
    </location>
</feature>
<evidence type="ECO:0000256" key="1">
    <source>
        <dbReference type="SAM" id="MobiDB-lite"/>
    </source>
</evidence>
<proteinExistence type="predicted"/>
<sequence length="39" mass="4137">GCCGGCCRGRWMHGPSPRRVRAAAPRASRKSTYPYGGGL</sequence>
<feature type="non-terminal residue" evidence="2">
    <location>
        <position position="39"/>
    </location>
</feature>
<dbReference type="EMBL" id="CADCTX010000265">
    <property type="protein sequence ID" value="CAA9310206.1"/>
    <property type="molecule type" value="Genomic_DNA"/>
</dbReference>
<protein>
    <submittedName>
        <fullName evidence="2">Uncharacterized protein</fullName>
    </submittedName>
</protein>
<name>A0A6J4KNP1_9BACT</name>
<organism evidence="2">
    <name type="scientific">uncultured Gemmatimonadaceae bacterium</name>
    <dbReference type="NCBI Taxonomy" id="246130"/>
    <lineage>
        <taxon>Bacteria</taxon>
        <taxon>Pseudomonadati</taxon>
        <taxon>Gemmatimonadota</taxon>
        <taxon>Gemmatimonadia</taxon>
        <taxon>Gemmatimonadales</taxon>
        <taxon>Gemmatimonadaceae</taxon>
        <taxon>environmental samples</taxon>
    </lineage>
</organism>
<gene>
    <name evidence="2" type="ORF">AVDCRST_MAG40-916</name>
</gene>
<feature type="non-terminal residue" evidence="2">
    <location>
        <position position="1"/>
    </location>
</feature>
<dbReference type="AlphaFoldDB" id="A0A6J4KNP1"/>